<dbReference type="NCBIfam" id="NF002537">
    <property type="entry name" value="PRK02090.1"/>
    <property type="match status" value="1"/>
</dbReference>
<accession>A0A0F9NZ27</accession>
<dbReference type="GO" id="GO:0005737">
    <property type="term" value="C:cytoplasm"/>
    <property type="evidence" value="ECO:0007669"/>
    <property type="project" value="TreeGrafter"/>
</dbReference>
<organism evidence="5">
    <name type="scientific">marine sediment metagenome</name>
    <dbReference type="NCBI Taxonomy" id="412755"/>
    <lineage>
        <taxon>unclassified sequences</taxon>
        <taxon>metagenomes</taxon>
        <taxon>ecological metagenomes</taxon>
    </lineage>
</organism>
<reference evidence="5" key="1">
    <citation type="journal article" date="2015" name="Nature">
        <title>Complex archaea that bridge the gap between prokaryotes and eukaryotes.</title>
        <authorList>
            <person name="Spang A."/>
            <person name="Saw J.H."/>
            <person name="Jorgensen S.L."/>
            <person name="Zaremba-Niedzwiedzka K."/>
            <person name="Martijn J."/>
            <person name="Lind A.E."/>
            <person name="van Eijk R."/>
            <person name="Schleper C."/>
            <person name="Guy L."/>
            <person name="Ettema T.J."/>
        </authorList>
    </citation>
    <scope>NUCLEOTIDE SEQUENCE</scope>
</reference>
<evidence type="ECO:0000256" key="2">
    <source>
        <dbReference type="ARBA" id="ARBA00023002"/>
    </source>
</evidence>
<evidence type="ECO:0000259" key="4">
    <source>
        <dbReference type="Pfam" id="PF01507"/>
    </source>
</evidence>
<dbReference type="NCBIfam" id="TIGR00434">
    <property type="entry name" value="cysH"/>
    <property type="match status" value="1"/>
</dbReference>
<dbReference type="GO" id="GO:0019379">
    <property type="term" value="P:sulfate assimilation, phosphoadenylyl sulfate reduction by phosphoadenylyl-sulfate reductase (thioredoxin)"/>
    <property type="evidence" value="ECO:0007669"/>
    <property type="project" value="InterPro"/>
</dbReference>
<dbReference type="InterPro" id="IPR014729">
    <property type="entry name" value="Rossmann-like_a/b/a_fold"/>
</dbReference>
<comment type="pathway">
    <text evidence="3">Sulfur metabolism; hydrogen sulfide biosynthesis; sulfite from sulfate.</text>
</comment>
<proteinExistence type="inferred from homology"/>
<dbReference type="EMBL" id="LAZR01003530">
    <property type="protein sequence ID" value="KKN17352.1"/>
    <property type="molecule type" value="Genomic_DNA"/>
</dbReference>
<gene>
    <name evidence="5" type="ORF">LCGC14_0966650</name>
</gene>
<dbReference type="GO" id="GO:0004604">
    <property type="term" value="F:phosphoadenylyl-sulfate reductase (thioredoxin) activity"/>
    <property type="evidence" value="ECO:0007669"/>
    <property type="project" value="InterPro"/>
</dbReference>
<dbReference type="InterPro" id="IPR002500">
    <property type="entry name" value="PAPS_reduct_dom"/>
</dbReference>
<keyword evidence="2" id="KW-0560">Oxidoreductase</keyword>
<evidence type="ECO:0000313" key="5">
    <source>
        <dbReference type="EMBL" id="KKN17352.1"/>
    </source>
</evidence>
<dbReference type="Gene3D" id="3.40.50.620">
    <property type="entry name" value="HUPs"/>
    <property type="match status" value="1"/>
</dbReference>
<evidence type="ECO:0000256" key="3">
    <source>
        <dbReference type="ARBA" id="ARBA00024327"/>
    </source>
</evidence>
<dbReference type="PANTHER" id="PTHR46509">
    <property type="entry name" value="PHOSPHOADENOSINE PHOSPHOSULFATE REDUCTASE"/>
    <property type="match status" value="1"/>
</dbReference>
<comment type="similarity">
    <text evidence="1">Belongs to the PAPS reductase family. CysH subfamily.</text>
</comment>
<dbReference type="Pfam" id="PF01507">
    <property type="entry name" value="PAPS_reduct"/>
    <property type="match status" value="1"/>
</dbReference>
<dbReference type="PIRSF" id="PIRSF000857">
    <property type="entry name" value="PAPS_reductase"/>
    <property type="match status" value="1"/>
</dbReference>
<dbReference type="SUPFAM" id="SSF52402">
    <property type="entry name" value="Adenine nucleotide alpha hydrolases-like"/>
    <property type="match status" value="1"/>
</dbReference>
<dbReference type="PANTHER" id="PTHR46509:SF1">
    <property type="entry name" value="PHOSPHOADENOSINE PHOSPHOSULFATE REDUCTASE"/>
    <property type="match status" value="1"/>
</dbReference>
<sequence length="262" mass="29005">MPRDHPYIPNGQKILPEGSDRVAAMTYQVNGLNNSLRHHSATDVLRAAIENVPHLALVSSFGAESVALLHLASMVKRDLPVLFIDTEMLFAETLVYQHELSERLGLRNVQIIRAIDLAQTDPDGTLYKRDPDACCALRKTVPLRQALDGFDGWVTGRKRFQSGTRASLPFFEIETSSGAPARIKVNPLAHWKASDVSDYIDENRLPRHPMVAKGYPSIGCAPCTSPVKPGEDPRAGRWRDIEKDECGIHFVNGKMIRTGANS</sequence>
<dbReference type="InterPro" id="IPR004511">
    <property type="entry name" value="PAPS/APS_Rdtase"/>
</dbReference>
<protein>
    <recommendedName>
        <fullName evidence="4">Phosphoadenosine phosphosulphate reductase domain-containing protein</fullName>
    </recommendedName>
</protein>
<feature type="domain" description="Phosphoadenosine phosphosulphate reductase" evidence="4">
    <location>
        <begin position="55"/>
        <end position="226"/>
    </location>
</feature>
<evidence type="ECO:0000256" key="1">
    <source>
        <dbReference type="ARBA" id="ARBA00009732"/>
    </source>
</evidence>
<name>A0A0F9NZ27_9ZZZZ</name>
<comment type="caution">
    <text evidence="5">The sequence shown here is derived from an EMBL/GenBank/DDBJ whole genome shotgun (WGS) entry which is preliminary data.</text>
</comment>
<dbReference type="AlphaFoldDB" id="A0A0F9NZ27"/>
<dbReference type="HAMAP" id="MF_00063">
    <property type="entry name" value="CysH"/>
    <property type="match status" value="1"/>
</dbReference>